<evidence type="ECO:0000259" key="1">
    <source>
        <dbReference type="PROSITE" id="PS50056"/>
    </source>
</evidence>
<dbReference type="InterPro" id="IPR029021">
    <property type="entry name" value="Prot-tyrosine_phosphatase-like"/>
</dbReference>
<dbReference type="KEGG" id="cvr:CHLNCDRAFT_136049"/>
<proteinExistence type="predicted"/>
<sequence>MASSAGLEATINFDKVTDSIIVGSCLRNAADAETARQGGTAVVFSLQDETDLSDQKIDAAAVAAACEAAGIKYVRLGTSDIGKRRHEAELRQRLPAAVAAFAREVQGAGDGSAYIHCNGGRGRAPTIVVAFLYWLAGQSLDEAVATMTAGRSSKPKLPVIVGATGDLLGEAADGVQPKAQLTDAERATLKAKLDALV</sequence>
<dbReference type="GO" id="GO:0005983">
    <property type="term" value="P:starch catabolic process"/>
    <property type="evidence" value="ECO:0007669"/>
    <property type="project" value="TreeGrafter"/>
</dbReference>
<dbReference type="InterPro" id="IPR000387">
    <property type="entry name" value="Tyr_Pase_dom"/>
</dbReference>
<dbReference type="eggNOG" id="KOG1716">
    <property type="taxonomic scope" value="Eukaryota"/>
</dbReference>
<dbReference type="OrthoDB" id="273181at2759"/>
<reference evidence="2 3" key="1">
    <citation type="journal article" date="2010" name="Plant Cell">
        <title>The Chlorella variabilis NC64A genome reveals adaptation to photosymbiosis, coevolution with viruses, and cryptic sex.</title>
        <authorList>
            <person name="Blanc G."/>
            <person name="Duncan G."/>
            <person name="Agarkova I."/>
            <person name="Borodovsky M."/>
            <person name="Gurnon J."/>
            <person name="Kuo A."/>
            <person name="Lindquist E."/>
            <person name="Lucas S."/>
            <person name="Pangilinan J."/>
            <person name="Polle J."/>
            <person name="Salamov A."/>
            <person name="Terry A."/>
            <person name="Yamada T."/>
            <person name="Dunigan D.D."/>
            <person name="Grigoriev I.V."/>
            <person name="Claverie J.M."/>
            <person name="Van Etten J.L."/>
        </authorList>
    </citation>
    <scope>NUCLEOTIDE SEQUENCE [LARGE SCALE GENOMIC DNA]</scope>
    <source>
        <strain evidence="2 3">NC64A</strain>
    </source>
</reference>
<feature type="domain" description="Tyrosine specific protein phosphatases" evidence="1">
    <location>
        <begin position="92"/>
        <end position="151"/>
    </location>
</feature>
<gene>
    <name evidence="2" type="ORF">CHLNCDRAFT_136049</name>
</gene>
<dbReference type="Gene3D" id="3.90.190.10">
    <property type="entry name" value="Protein tyrosine phosphatase superfamily"/>
    <property type="match status" value="1"/>
</dbReference>
<dbReference type="OMA" id="AYIHCNG"/>
<dbReference type="GO" id="GO:2001070">
    <property type="term" value="F:starch binding"/>
    <property type="evidence" value="ECO:0007669"/>
    <property type="project" value="TreeGrafter"/>
</dbReference>
<name>E1ZJM5_CHLVA</name>
<organism evidence="3">
    <name type="scientific">Chlorella variabilis</name>
    <name type="common">Green alga</name>
    <dbReference type="NCBI Taxonomy" id="554065"/>
    <lineage>
        <taxon>Eukaryota</taxon>
        <taxon>Viridiplantae</taxon>
        <taxon>Chlorophyta</taxon>
        <taxon>core chlorophytes</taxon>
        <taxon>Trebouxiophyceae</taxon>
        <taxon>Chlorellales</taxon>
        <taxon>Chlorellaceae</taxon>
        <taxon>Chlorella clade</taxon>
        <taxon>Chlorella</taxon>
    </lineage>
</organism>
<evidence type="ECO:0000313" key="3">
    <source>
        <dbReference type="Proteomes" id="UP000008141"/>
    </source>
</evidence>
<evidence type="ECO:0000313" key="2">
    <source>
        <dbReference type="EMBL" id="EFN54016.1"/>
    </source>
</evidence>
<dbReference type="SUPFAM" id="SSF52799">
    <property type="entry name" value="(Phosphotyrosine protein) phosphatases II"/>
    <property type="match status" value="1"/>
</dbReference>
<dbReference type="InterPro" id="IPR052832">
    <property type="entry name" value="Starch-Glucan_Phosphatase"/>
</dbReference>
<dbReference type="Proteomes" id="UP000008141">
    <property type="component" value="Unassembled WGS sequence"/>
</dbReference>
<dbReference type="PANTHER" id="PTHR46642">
    <property type="entry name" value="DUAL SPECIFICITY PHOSPHATASE, SUBGROUP, CATALYTIC DOMAIN"/>
    <property type="match status" value="1"/>
</dbReference>
<dbReference type="PROSITE" id="PS50056">
    <property type="entry name" value="TYR_PHOSPHATASE_2"/>
    <property type="match status" value="1"/>
</dbReference>
<dbReference type="RefSeq" id="XP_005846118.1">
    <property type="nucleotide sequence ID" value="XM_005846056.1"/>
</dbReference>
<dbReference type="EMBL" id="GL433849">
    <property type="protein sequence ID" value="EFN54016.1"/>
    <property type="molecule type" value="Genomic_DNA"/>
</dbReference>
<protein>
    <recommendedName>
        <fullName evidence="1">Tyrosine specific protein phosphatases domain-containing protein</fullName>
    </recommendedName>
</protein>
<keyword evidence="3" id="KW-1185">Reference proteome</keyword>
<dbReference type="STRING" id="554065.E1ZJM5"/>
<dbReference type="GO" id="GO:0019203">
    <property type="term" value="F:carbohydrate phosphatase activity"/>
    <property type="evidence" value="ECO:0007669"/>
    <property type="project" value="TreeGrafter"/>
</dbReference>
<dbReference type="PANTHER" id="PTHR46642:SF3">
    <property type="entry name" value="PHOSPHOGLUCAN PHOSPHATASE DSP4, CHLOROPLASTIC"/>
    <property type="match status" value="1"/>
</dbReference>
<dbReference type="GeneID" id="17353401"/>
<accession>E1ZJM5</accession>
<dbReference type="GO" id="GO:0009507">
    <property type="term" value="C:chloroplast"/>
    <property type="evidence" value="ECO:0007669"/>
    <property type="project" value="TreeGrafter"/>
</dbReference>
<dbReference type="AlphaFoldDB" id="E1ZJM5"/>
<dbReference type="InParanoid" id="E1ZJM5"/>